<accession>A0A0G4L6I0</accession>
<evidence type="ECO:0000313" key="3">
    <source>
        <dbReference type="Proteomes" id="UP000045706"/>
    </source>
</evidence>
<dbReference type="Proteomes" id="UP000045706">
    <property type="component" value="Unassembled WGS sequence"/>
</dbReference>
<evidence type="ECO:0000256" key="1">
    <source>
        <dbReference type="SAM" id="MobiDB-lite"/>
    </source>
</evidence>
<proteinExistence type="predicted"/>
<gene>
    <name evidence="2" type="ORF">BN1723_011358</name>
</gene>
<name>A0A0G4L6I0_VERLO</name>
<organism evidence="2 3">
    <name type="scientific">Verticillium longisporum</name>
    <name type="common">Verticillium dahliae var. longisporum</name>
    <dbReference type="NCBI Taxonomy" id="100787"/>
    <lineage>
        <taxon>Eukaryota</taxon>
        <taxon>Fungi</taxon>
        <taxon>Dikarya</taxon>
        <taxon>Ascomycota</taxon>
        <taxon>Pezizomycotina</taxon>
        <taxon>Sordariomycetes</taxon>
        <taxon>Hypocreomycetidae</taxon>
        <taxon>Glomerellales</taxon>
        <taxon>Plectosphaerellaceae</taxon>
        <taxon>Verticillium</taxon>
    </lineage>
</organism>
<sequence length="169" mass="18401">MDDFHPFAAADPREPAVDRRSVPDLVSGIFGTNETKASARVNSLGTGHHGYHALDIPTRLFATADRWPEARTGLQPGAHGTVAATDQRRIRWADIPAPSLSDQACHTSASPCAHPLAFKFETACRLISLRGHRTLRTLRISPLPSSARRHAVTLQCDLGLGFRHPSSRV</sequence>
<dbReference type="EMBL" id="CVQI01008113">
    <property type="protein sequence ID" value="CRK17593.1"/>
    <property type="molecule type" value="Genomic_DNA"/>
</dbReference>
<protein>
    <submittedName>
        <fullName evidence="2">Uncharacterized protein</fullName>
    </submittedName>
</protein>
<evidence type="ECO:0000313" key="2">
    <source>
        <dbReference type="EMBL" id="CRK17593.1"/>
    </source>
</evidence>
<feature type="region of interest" description="Disordered" evidence="1">
    <location>
        <begin position="1"/>
        <end position="20"/>
    </location>
</feature>
<dbReference type="AlphaFoldDB" id="A0A0G4L6I0"/>
<reference evidence="3" key="1">
    <citation type="submission" date="2015-05" db="EMBL/GenBank/DDBJ databases">
        <authorList>
            <person name="Fogelqvist Johan"/>
        </authorList>
    </citation>
    <scope>NUCLEOTIDE SEQUENCE [LARGE SCALE GENOMIC DNA]</scope>
</reference>
<feature type="compositionally biased region" description="Basic and acidic residues" evidence="1">
    <location>
        <begin position="11"/>
        <end position="20"/>
    </location>
</feature>